<dbReference type="PANTHER" id="PTHR35149:SF1">
    <property type="entry name" value="DUF5655 DOMAIN-CONTAINING PROTEIN"/>
    <property type="match status" value="1"/>
</dbReference>
<protein>
    <submittedName>
        <fullName evidence="2">Protein of uncharacterized function DUF262</fullName>
    </submittedName>
</protein>
<dbReference type="Pfam" id="PF03235">
    <property type="entry name" value="GmrSD_N"/>
    <property type="match status" value="1"/>
</dbReference>
<dbReference type="RefSeq" id="WP_129620025.1">
    <property type="nucleotide sequence ID" value="NZ_LR214950.1"/>
</dbReference>
<gene>
    <name evidence="2" type="ORF">NCTC10183_00096</name>
</gene>
<accession>A0A449A246</accession>
<dbReference type="OrthoDB" id="395447at2"/>
<dbReference type="AlphaFoldDB" id="A0A449A246"/>
<dbReference type="EMBL" id="LR214950">
    <property type="protein sequence ID" value="VEU58340.1"/>
    <property type="molecule type" value="Genomic_DNA"/>
</dbReference>
<sequence>MAKKSKEKFLTEIWDIGTNVQGYFDNAILKWLHNPHISNDYINGDLISHLTINAIVYKDGTEEEFEFYKKDLSESTLNQVVQFLKICDILETNSKDNEPAIFYLKNEFIEKLKDDPISNWENTTREYIFKKITNKLNRYIDIINDYNAKKKETKSKQVEFVSYLTNNQREIFYDISDSNWMNSILLSLSKNFIENFGDTYYNLINEYLNKKNRSANVIKRWGEFCNYIWTGKNPFNTKLILDKFITALGIKEKQKDQEILHFDYSSFAPDKLGYTNGFYEFNGNLDSSSNIVDDNTPFKSFVFNLNYLLHFSTIKNEIFLPLYQRNYSWNERLIDILFEDIEVLIEEENKKHFLGSITFSQINNTLNIVDGQQRTMTLILFSYALYKMILHYNVNNEHKILIPEVFADMFKNKKHWMNLRDYEESESYQYLKTLFSSDINQIRKVFVPDIEKKFKSKIKNNLDHIWSILNSKIGFNKEKIEKLTKVFLENLYFNIMFVQSKYEDKIFEKMNLLSQRLNNIDLINSLIYKLWDPFNHPGCVKRFKKNISEHFYKVKNDETIEDDKKIEIFANFINYKHNLNCDSERNNEYKAYYILKKFIETKHKEFNGDFQKFLDVISKDLWIFKFILTENTNELEKLFDSQKMVFAKEISEANKHMLIFVFPFMCLTKVADTTVLFLIVYSILQKFNIISFNEFASKDDNLINFNKAIRWLFEIERFRWIWKTSYFEGQSIRDIVKRWADKIQHRDGSDNIENIEDLREELYKWINPQSKFKEIISTFAKDIENRLSEPSKRTTSSNKDYIMLMRRVECFLMNDFNNFPNWSYLKDNSELTKFLNLFSENSSWEHFYSRKIQKDSKDPEIEKAQKDSNLIDSIGNGFVLNMQANSKGKNNPPAEKYEKLYKHTERSMMSFAGVKFTIKEVKDKYLDKLPELFENQYKNHDEKIEIIKIEKEWTKEKIENRNKAIIALIQDIYSLGKSDK</sequence>
<dbReference type="InterPro" id="IPR004919">
    <property type="entry name" value="GmrSD_N"/>
</dbReference>
<name>A0A449A246_9BACT</name>
<keyword evidence="3" id="KW-1185">Reference proteome</keyword>
<evidence type="ECO:0000259" key="1">
    <source>
        <dbReference type="Pfam" id="PF03235"/>
    </source>
</evidence>
<dbReference type="Proteomes" id="UP000290568">
    <property type="component" value="Chromosome"/>
</dbReference>
<organism evidence="2 3">
    <name type="scientific">Mycoplasmopsis gallinacea</name>
    <dbReference type="NCBI Taxonomy" id="29556"/>
    <lineage>
        <taxon>Bacteria</taxon>
        <taxon>Bacillati</taxon>
        <taxon>Mycoplasmatota</taxon>
        <taxon>Mycoplasmoidales</taxon>
        <taxon>Metamycoplasmataceae</taxon>
        <taxon>Mycoplasmopsis</taxon>
    </lineage>
</organism>
<dbReference type="PANTHER" id="PTHR35149">
    <property type="entry name" value="SLL5132 PROTEIN"/>
    <property type="match status" value="1"/>
</dbReference>
<evidence type="ECO:0000313" key="2">
    <source>
        <dbReference type="EMBL" id="VEU58340.1"/>
    </source>
</evidence>
<feature type="domain" description="GmrSD restriction endonucleases N-terminal" evidence="1">
    <location>
        <begin position="311"/>
        <end position="527"/>
    </location>
</feature>
<reference evidence="2 3" key="1">
    <citation type="submission" date="2019-01" db="EMBL/GenBank/DDBJ databases">
        <authorList>
            <consortium name="Pathogen Informatics"/>
        </authorList>
    </citation>
    <scope>NUCLEOTIDE SEQUENCE [LARGE SCALE GENOMIC DNA]</scope>
    <source>
        <strain evidence="2 3">NCTC10183</strain>
    </source>
</reference>
<evidence type="ECO:0000313" key="3">
    <source>
        <dbReference type="Proteomes" id="UP000290568"/>
    </source>
</evidence>
<proteinExistence type="predicted"/>